<dbReference type="STRING" id="1391654.AKJ09_00329"/>
<proteinExistence type="predicted"/>
<dbReference type="AlphaFoldDB" id="A0A0K1PJG4"/>
<sequence>MLAFACAALAAGCLPLQTHDAHGSSPVELRAVPTGAARICVLRPDSTAASVTMEIRDNGRFVGATRGATYFCYLATPGEHQITSEDDDTGPLLLTVRAGASYWLYEEVFAILGDLHAHLDWVDETTANEMLESCEARGVVALPDRQDEIGALPLVTTRRDDTR</sequence>
<evidence type="ECO:0008006" key="3">
    <source>
        <dbReference type="Google" id="ProtNLM"/>
    </source>
</evidence>
<dbReference type="Proteomes" id="UP000064967">
    <property type="component" value="Chromosome"/>
</dbReference>
<name>A0A0K1PJG4_9BACT</name>
<gene>
    <name evidence="1" type="ORF">AKJ09_00329</name>
</gene>
<accession>A0A0K1PJG4</accession>
<dbReference type="EMBL" id="CP012333">
    <property type="protein sequence ID" value="AKU93665.1"/>
    <property type="molecule type" value="Genomic_DNA"/>
</dbReference>
<reference evidence="1 2" key="1">
    <citation type="submission" date="2015-08" db="EMBL/GenBank/DDBJ databases">
        <authorList>
            <person name="Babu N.S."/>
            <person name="Beckwith C.J."/>
            <person name="Beseler K.G."/>
            <person name="Brison A."/>
            <person name="Carone J.V."/>
            <person name="Caskin T.P."/>
            <person name="Diamond M."/>
            <person name="Durham M.E."/>
            <person name="Foxe J.M."/>
            <person name="Go M."/>
            <person name="Henderson B.A."/>
            <person name="Jones I.B."/>
            <person name="McGettigan J.A."/>
            <person name="Micheletti S.J."/>
            <person name="Nasrallah M.E."/>
            <person name="Ortiz D."/>
            <person name="Piller C.R."/>
            <person name="Privatt S.R."/>
            <person name="Schneider S.L."/>
            <person name="Sharp S."/>
            <person name="Smith T.C."/>
            <person name="Stanton J.D."/>
            <person name="Ullery H.E."/>
            <person name="Wilson R.J."/>
            <person name="Serrano M.G."/>
            <person name="Buck G."/>
            <person name="Lee V."/>
            <person name="Wang Y."/>
            <person name="Carvalho R."/>
            <person name="Voegtly L."/>
            <person name="Shi R."/>
            <person name="Duckworth R."/>
            <person name="Johnson A."/>
            <person name="Loviza R."/>
            <person name="Walstead R."/>
            <person name="Shah Z."/>
            <person name="Kiflezghi M."/>
            <person name="Wade K."/>
            <person name="Ball S.L."/>
            <person name="Bradley K.W."/>
            <person name="Asai D.J."/>
            <person name="Bowman C.A."/>
            <person name="Russell D.A."/>
            <person name="Pope W.H."/>
            <person name="Jacobs-Sera D."/>
            <person name="Hendrix R.W."/>
            <person name="Hatfull G.F."/>
        </authorList>
    </citation>
    <scope>NUCLEOTIDE SEQUENCE [LARGE SCALE GENOMIC DNA]</scope>
    <source>
        <strain evidence="1 2">DSM 27648</strain>
    </source>
</reference>
<organism evidence="1 2">
    <name type="scientific">Labilithrix luteola</name>
    <dbReference type="NCBI Taxonomy" id="1391654"/>
    <lineage>
        <taxon>Bacteria</taxon>
        <taxon>Pseudomonadati</taxon>
        <taxon>Myxococcota</taxon>
        <taxon>Polyangia</taxon>
        <taxon>Polyangiales</taxon>
        <taxon>Labilitrichaceae</taxon>
        <taxon>Labilithrix</taxon>
    </lineage>
</organism>
<dbReference type="KEGG" id="llu:AKJ09_00329"/>
<evidence type="ECO:0000313" key="1">
    <source>
        <dbReference type="EMBL" id="AKU93665.1"/>
    </source>
</evidence>
<evidence type="ECO:0000313" key="2">
    <source>
        <dbReference type="Proteomes" id="UP000064967"/>
    </source>
</evidence>
<keyword evidence="2" id="KW-1185">Reference proteome</keyword>
<protein>
    <recommendedName>
        <fullName evidence="3">DUF2846 domain-containing protein</fullName>
    </recommendedName>
</protein>